<dbReference type="EMBL" id="JARBJD010000053">
    <property type="protein sequence ID" value="KAK2956678.1"/>
    <property type="molecule type" value="Genomic_DNA"/>
</dbReference>
<feature type="compositionally biased region" description="Polar residues" evidence="4">
    <location>
        <begin position="789"/>
        <end position="808"/>
    </location>
</feature>
<dbReference type="Gene3D" id="1.10.510.10">
    <property type="entry name" value="Transferase(Phosphotransferase) domain 1"/>
    <property type="match status" value="1"/>
</dbReference>
<dbReference type="Proteomes" id="UP001281761">
    <property type="component" value="Unassembled WGS sequence"/>
</dbReference>
<feature type="compositionally biased region" description="Polar residues" evidence="4">
    <location>
        <begin position="536"/>
        <end position="546"/>
    </location>
</feature>
<organism evidence="6 7">
    <name type="scientific">Blattamonas nauphoetae</name>
    <dbReference type="NCBI Taxonomy" id="2049346"/>
    <lineage>
        <taxon>Eukaryota</taxon>
        <taxon>Metamonada</taxon>
        <taxon>Preaxostyla</taxon>
        <taxon>Oxymonadida</taxon>
        <taxon>Blattamonas</taxon>
    </lineage>
</organism>
<feature type="domain" description="Protein kinase" evidence="5">
    <location>
        <begin position="33"/>
        <end position="338"/>
    </location>
</feature>
<dbReference type="InterPro" id="IPR017441">
    <property type="entry name" value="Protein_kinase_ATP_BS"/>
</dbReference>
<protein>
    <submittedName>
        <fullName evidence="6">Calcium/calmodulin-dependent protein kinase kinase 2</fullName>
        <ecNumber evidence="6">2.7.11.17</ecNumber>
    </submittedName>
</protein>
<dbReference type="SUPFAM" id="SSF56112">
    <property type="entry name" value="Protein kinase-like (PK-like)"/>
    <property type="match status" value="1"/>
</dbReference>
<feature type="region of interest" description="Disordered" evidence="4">
    <location>
        <begin position="500"/>
        <end position="573"/>
    </location>
</feature>
<evidence type="ECO:0000256" key="3">
    <source>
        <dbReference type="PROSITE-ProRule" id="PRU10141"/>
    </source>
</evidence>
<dbReference type="GO" id="GO:0004683">
    <property type="term" value="F:calcium/calmodulin-dependent protein kinase activity"/>
    <property type="evidence" value="ECO:0007669"/>
    <property type="project" value="UniProtKB-EC"/>
</dbReference>
<feature type="compositionally biased region" description="Low complexity" evidence="4">
    <location>
        <begin position="756"/>
        <end position="781"/>
    </location>
</feature>
<comment type="caution">
    <text evidence="6">The sequence shown here is derived from an EMBL/GenBank/DDBJ whole genome shotgun (WGS) entry which is preliminary data.</text>
</comment>
<dbReference type="InterPro" id="IPR045269">
    <property type="entry name" value="Atg1-like"/>
</dbReference>
<keyword evidence="7" id="KW-1185">Reference proteome</keyword>
<dbReference type="SMART" id="SM00220">
    <property type="entry name" value="S_TKc"/>
    <property type="match status" value="1"/>
</dbReference>
<gene>
    <name evidence="6" type="ORF">BLNAU_8312</name>
</gene>
<evidence type="ECO:0000256" key="2">
    <source>
        <dbReference type="ARBA" id="ARBA00022840"/>
    </source>
</evidence>
<dbReference type="PROSITE" id="PS00107">
    <property type="entry name" value="PROTEIN_KINASE_ATP"/>
    <property type="match status" value="1"/>
</dbReference>
<evidence type="ECO:0000256" key="4">
    <source>
        <dbReference type="SAM" id="MobiDB-lite"/>
    </source>
</evidence>
<reference evidence="6 7" key="1">
    <citation type="journal article" date="2022" name="bioRxiv">
        <title>Genomics of Preaxostyla Flagellates Illuminates Evolutionary Transitions and the Path Towards Mitochondrial Loss.</title>
        <authorList>
            <person name="Novak L.V.F."/>
            <person name="Treitli S.C."/>
            <person name="Pyrih J."/>
            <person name="Halakuc P."/>
            <person name="Pipaliya S.V."/>
            <person name="Vacek V."/>
            <person name="Brzon O."/>
            <person name="Soukal P."/>
            <person name="Eme L."/>
            <person name="Dacks J.B."/>
            <person name="Karnkowska A."/>
            <person name="Elias M."/>
            <person name="Hampl V."/>
        </authorList>
    </citation>
    <scope>NUCLEOTIDE SEQUENCE [LARGE SCALE GENOMIC DNA]</scope>
    <source>
        <strain evidence="6">NAU3</strain>
        <tissue evidence="6">Gut</tissue>
    </source>
</reference>
<dbReference type="PROSITE" id="PS00108">
    <property type="entry name" value="PROTEIN_KINASE_ST"/>
    <property type="match status" value="1"/>
</dbReference>
<evidence type="ECO:0000259" key="5">
    <source>
        <dbReference type="PROSITE" id="PS50011"/>
    </source>
</evidence>
<dbReference type="Gene3D" id="3.30.200.20">
    <property type="entry name" value="Phosphorylase Kinase, domain 1"/>
    <property type="match status" value="1"/>
</dbReference>
<keyword evidence="6" id="KW-0418">Kinase</keyword>
<dbReference type="CDD" id="cd14008">
    <property type="entry name" value="STKc_LKB1_CaMKK"/>
    <property type="match status" value="1"/>
</dbReference>
<feature type="region of interest" description="Disordered" evidence="4">
    <location>
        <begin position="375"/>
        <end position="407"/>
    </location>
</feature>
<evidence type="ECO:0000313" key="7">
    <source>
        <dbReference type="Proteomes" id="UP001281761"/>
    </source>
</evidence>
<feature type="binding site" evidence="3">
    <location>
        <position position="63"/>
    </location>
    <ligand>
        <name>ATP</name>
        <dbReference type="ChEBI" id="CHEBI:30616"/>
    </ligand>
</feature>
<evidence type="ECO:0000256" key="1">
    <source>
        <dbReference type="ARBA" id="ARBA00022741"/>
    </source>
</evidence>
<keyword evidence="6" id="KW-0808">Transferase</keyword>
<feature type="compositionally biased region" description="Basic residues" evidence="4">
    <location>
        <begin position="375"/>
        <end position="386"/>
    </location>
</feature>
<keyword evidence="1 3" id="KW-0547">Nucleotide-binding</keyword>
<dbReference type="PANTHER" id="PTHR24348:SF72">
    <property type="entry name" value="SERINE_THREONINE PROTEIN KINASE"/>
    <property type="match status" value="1"/>
</dbReference>
<dbReference type="EC" id="2.7.11.17" evidence="6"/>
<sequence length="834" mass="92660">MDSETASVCSVVESVCAESRRSSRTGRKMLNQYILAKTIGKGAYGKVKLCFIRDNPDTLYAIKQVKKKLKKGSGKSGGQEKTWVMDSLSKEVAIMKQMDHPHLVKLYEVIDDPKHSKMYMVLEYLEGGTLTIRNNSFYPEDVVHFYFHQLVTGIAFLHQHNIAHHDIKPDNVLLSNNNVLKVSDFGASIMYDSQNETIRGIRGTPVFIPPEACCVPPREDGYSPFLADLWALGILLFNLLFGHVPFIGSTVTLTYKAINEEELDLDAAETDLLARKKMDLVHDEILCRNVELQDDEDSLSQEDFERPSEGVRHLIKRLLDKNPSTRMTMAELLDDPWLTANGADPIELSPSVLSAVSPTDVALALSSIYSRHKMKALQKRQKRRQQQHQLNTQQDESDAGETSSISSMSSIGSGFSSLASAGSFFSAGSSMQSGASWMSADDRDPFEFGVYDEEERENHRKAADMKLDVPEEEVPMEMEIFYLLGDDDPLATNSQLSSVRIPNSLNNTPRLLQQPASTLNRSSSTFSSSVFGPATLSPSPSPAQVESQERKERKHTPRQPQFSSDPSREDDAENAPLYIRQQSQMKSGLLVNPKQTRSKVSLPHSTPFSSLVGTEFEDAAEIEEVDETFWDEESTAHISDVNITPVSASALCSQHSSLLTNAHSVSSDQVLNEPLLSVDQSKPNSVQIPLTSTKIRAKAIQPNLPRHNTTNLFQSSPKLLKRSHSVLLPGTVRLPSERKREERRKRFHEGRESRSRFGSSTPSPCSGSPFSSPYISPYSSPTDLHTGVHSRTSSKSESCISLGSSGPYQTRKARLLKIPTHPKIANTDKTSFTK</sequence>
<evidence type="ECO:0000313" key="6">
    <source>
        <dbReference type="EMBL" id="KAK2956678.1"/>
    </source>
</evidence>
<dbReference type="InterPro" id="IPR011009">
    <property type="entry name" value="Kinase-like_dom_sf"/>
</dbReference>
<keyword evidence="2 3" id="KW-0067">ATP-binding</keyword>
<dbReference type="InterPro" id="IPR000719">
    <property type="entry name" value="Prot_kinase_dom"/>
</dbReference>
<feature type="region of interest" description="Disordered" evidence="4">
    <location>
        <begin position="724"/>
        <end position="834"/>
    </location>
</feature>
<accession>A0ABQ9XYY3</accession>
<dbReference type="InterPro" id="IPR008271">
    <property type="entry name" value="Ser/Thr_kinase_AS"/>
</dbReference>
<dbReference type="PROSITE" id="PS50011">
    <property type="entry name" value="PROTEIN_KINASE_DOM"/>
    <property type="match status" value="1"/>
</dbReference>
<feature type="compositionally biased region" description="Polar residues" evidence="4">
    <location>
        <begin position="500"/>
        <end position="521"/>
    </location>
</feature>
<dbReference type="PANTHER" id="PTHR24348">
    <property type="entry name" value="SERINE/THREONINE-PROTEIN KINASE UNC-51-RELATED"/>
    <property type="match status" value="1"/>
</dbReference>
<dbReference type="Pfam" id="PF00069">
    <property type="entry name" value="Pkinase"/>
    <property type="match status" value="1"/>
</dbReference>
<proteinExistence type="predicted"/>
<name>A0ABQ9XYY3_9EUKA</name>